<dbReference type="RefSeq" id="WP_170250030.1">
    <property type="nucleotide sequence ID" value="NZ_VNHX01000017.1"/>
</dbReference>
<gene>
    <name evidence="1" type="ORF">BC792_11730</name>
</gene>
<dbReference type="Proteomes" id="UP000325105">
    <property type="component" value="Unassembled WGS sequence"/>
</dbReference>
<reference evidence="1 2" key="1">
    <citation type="submission" date="2019-07" db="EMBL/GenBank/DDBJ databases">
        <title>Genomic Encyclopedia of Archaeal and Bacterial Type Strains, Phase II (KMG-II): from individual species to whole genera.</title>
        <authorList>
            <person name="Goeker M."/>
        </authorList>
    </citation>
    <scope>NUCLEOTIDE SEQUENCE [LARGE SCALE GENOMIC DNA]</scope>
    <source>
        <strain evidence="1 2">DSM 18850</strain>
    </source>
</reference>
<evidence type="ECO:0000313" key="2">
    <source>
        <dbReference type="Proteomes" id="UP000325105"/>
    </source>
</evidence>
<evidence type="ECO:0000313" key="1">
    <source>
        <dbReference type="EMBL" id="TYP92255.1"/>
    </source>
</evidence>
<keyword evidence="2" id="KW-1185">Reference proteome</keyword>
<organism evidence="1 2">
    <name type="scientific">Sphingobacterium allocomposti</name>
    <dbReference type="NCBI Taxonomy" id="415956"/>
    <lineage>
        <taxon>Bacteria</taxon>
        <taxon>Pseudomonadati</taxon>
        <taxon>Bacteroidota</taxon>
        <taxon>Sphingobacteriia</taxon>
        <taxon>Sphingobacteriales</taxon>
        <taxon>Sphingobacteriaceae</taxon>
        <taxon>Sphingobacterium</taxon>
    </lineage>
</organism>
<dbReference type="AlphaFoldDB" id="A0A5S5D9B4"/>
<name>A0A5S5D9B4_9SPHI</name>
<accession>A0A5S5D9B4</accession>
<proteinExistence type="predicted"/>
<comment type="caution">
    <text evidence="1">The sequence shown here is derived from an EMBL/GenBank/DDBJ whole genome shotgun (WGS) entry which is preliminary data.</text>
</comment>
<protein>
    <submittedName>
        <fullName evidence="1">Uncharacterized protein</fullName>
    </submittedName>
</protein>
<sequence length="49" mass="5712">MRRKNQGIVPKDGTEKVTDIIERMPNTLPNVSFCLFYCHVDLVLRHVVK</sequence>
<dbReference type="EMBL" id="VNHX01000017">
    <property type="protein sequence ID" value="TYP92255.1"/>
    <property type="molecule type" value="Genomic_DNA"/>
</dbReference>